<organism evidence="1 2">
    <name type="scientific">Halolamina pelagica</name>
    <dbReference type="NCBI Taxonomy" id="699431"/>
    <lineage>
        <taxon>Archaea</taxon>
        <taxon>Methanobacteriati</taxon>
        <taxon>Methanobacteriota</taxon>
        <taxon>Stenosarchaea group</taxon>
        <taxon>Halobacteria</taxon>
        <taxon>Halobacteriales</taxon>
        <taxon>Haloferacaceae</taxon>
    </lineage>
</organism>
<dbReference type="STRING" id="699431.SY89_02213"/>
<protein>
    <submittedName>
        <fullName evidence="1">Uncharacterized protein</fullName>
    </submittedName>
</protein>
<dbReference type="PROSITE" id="PS51257">
    <property type="entry name" value="PROKAR_LIPOPROTEIN"/>
    <property type="match status" value="1"/>
</dbReference>
<dbReference type="OrthoDB" id="233597at2157"/>
<accession>A0A0P7H082</accession>
<dbReference type="RefSeq" id="WP_054584059.1">
    <property type="nucleotide sequence ID" value="NZ_LGUC01000001.1"/>
</dbReference>
<reference evidence="2" key="1">
    <citation type="submission" date="2013-11" db="EMBL/GenBank/DDBJ databases">
        <authorList>
            <person name="Hoang H.T."/>
            <person name="Killian M.L."/>
            <person name="Madson D.M."/>
            <person name="Arruda P.H.E."/>
            <person name="Sun D."/>
            <person name="Schwartz K.J."/>
            <person name="Yoon K."/>
        </authorList>
    </citation>
    <scope>NUCLEOTIDE SEQUENCE [LARGE SCALE GENOMIC DNA]</scope>
    <source>
        <strain evidence="2">CDK2</strain>
    </source>
</reference>
<dbReference type="AlphaFoldDB" id="A0A0P7H082"/>
<dbReference type="Gene3D" id="3.10.105.10">
    <property type="entry name" value="Dipeptide-binding Protein, Domain 3"/>
    <property type="match status" value="1"/>
</dbReference>
<dbReference type="EMBL" id="LGUC01000001">
    <property type="protein sequence ID" value="KPN31466.1"/>
    <property type="molecule type" value="Genomic_DNA"/>
</dbReference>
<dbReference type="SUPFAM" id="SSF53850">
    <property type="entry name" value="Periplasmic binding protein-like II"/>
    <property type="match status" value="1"/>
</dbReference>
<keyword evidence="2" id="KW-1185">Reference proteome</keyword>
<proteinExistence type="predicted"/>
<gene>
    <name evidence="1" type="ORF">SY89_02213</name>
</gene>
<evidence type="ECO:0000313" key="1">
    <source>
        <dbReference type="EMBL" id="KPN31466.1"/>
    </source>
</evidence>
<evidence type="ECO:0000313" key="2">
    <source>
        <dbReference type="Proteomes" id="UP000050535"/>
    </source>
</evidence>
<dbReference type="Proteomes" id="UP000050535">
    <property type="component" value="Unassembled WGS sequence"/>
</dbReference>
<name>A0A0P7H082_9EURY</name>
<sequence>MRQESGVSTDRRSVLAALGSGATALGAGCLQRARNLTGWRSTQPITFRIKTLPADADPYALALARQIASWFRAAGIETDVLPMAEQELRRQSLLRTEFDLFVMRLPEKFRDPDALTTLLHSRFADAPGWQNPFGYTNLAADEALERQRRTDGAVRRQALEGLQRTVARTQPFTLLTVPDDIRAARSPAGPNWQATDFRSPVGFLRLAGEYDSESEAPVLRVVSTDRRPTTNLNPLAVEFRRSGVLTGLLYDPLARRIEGS</sequence>
<comment type="caution">
    <text evidence="1">The sequence shown here is derived from an EMBL/GenBank/DDBJ whole genome shotgun (WGS) entry which is preliminary data.</text>
</comment>